<gene>
    <name evidence="14" type="ORF">H5411_01985</name>
</gene>
<feature type="transmembrane region" description="Helical" evidence="12">
    <location>
        <begin position="20"/>
        <end position="41"/>
    </location>
</feature>
<feature type="transmembrane region" description="Helical" evidence="12">
    <location>
        <begin position="53"/>
        <end position="71"/>
    </location>
</feature>
<keyword evidence="4 12" id="KW-1003">Cell membrane</keyword>
<comment type="similarity">
    <text evidence="2 12">Belongs to the cytochrome ubiquinol oxidase subunit 1 family.</text>
</comment>
<keyword evidence="5 12" id="KW-0349">Heme</keyword>
<dbReference type="GO" id="GO:0005886">
    <property type="term" value="C:plasma membrane"/>
    <property type="evidence" value="ECO:0007669"/>
    <property type="project" value="UniProtKB-SubCell"/>
</dbReference>
<keyword evidence="3 12" id="KW-0813">Transport</keyword>
<feature type="transmembrane region" description="Helical" evidence="12">
    <location>
        <begin position="217"/>
        <end position="238"/>
    </location>
</feature>
<dbReference type="GO" id="GO:0019646">
    <property type="term" value="P:aerobic electron transport chain"/>
    <property type="evidence" value="ECO:0007669"/>
    <property type="project" value="InterPro"/>
</dbReference>
<dbReference type="GO" id="GO:0020037">
    <property type="term" value="F:heme binding"/>
    <property type="evidence" value="ECO:0007669"/>
    <property type="project" value="TreeGrafter"/>
</dbReference>
<dbReference type="Proteomes" id="UP000550260">
    <property type="component" value="Unassembled WGS sequence"/>
</dbReference>
<name>A0A8E1T363_9PSEU</name>
<feature type="transmembrane region" description="Helical" evidence="12">
    <location>
        <begin position="185"/>
        <end position="205"/>
    </location>
</feature>
<comment type="subcellular location">
    <subcellularLocation>
        <location evidence="1">Cell membrane</location>
        <topology evidence="1">Multi-pass membrane protein</topology>
    </subcellularLocation>
</comment>
<evidence type="ECO:0000256" key="1">
    <source>
        <dbReference type="ARBA" id="ARBA00004651"/>
    </source>
</evidence>
<dbReference type="GO" id="GO:0046872">
    <property type="term" value="F:metal ion binding"/>
    <property type="evidence" value="ECO:0007669"/>
    <property type="project" value="UniProtKB-UniRule"/>
</dbReference>
<feature type="transmembrane region" description="Helical" evidence="12">
    <location>
        <begin position="441"/>
        <end position="462"/>
    </location>
</feature>
<evidence type="ECO:0000256" key="13">
    <source>
        <dbReference type="SAM" id="MobiDB-lite"/>
    </source>
</evidence>
<feature type="transmembrane region" description="Helical" evidence="12">
    <location>
        <begin position="91"/>
        <end position="115"/>
    </location>
</feature>
<keyword evidence="9 12" id="KW-1133">Transmembrane helix</keyword>
<feature type="transmembrane region" description="Helical" evidence="12">
    <location>
        <begin position="350"/>
        <end position="372"/>
    </location>
</feature>
<evidence type="ECO:0000256" key="11">
    <source>
        <dbReference type="ARBA" id="ARBA00023136"/>
    </source>
</evidence>
<feature type="transmembrane region" description="Helical" evidence="12">
    <location>
        <begin position="384"/>
        <end position="405"/>
    </location>
</feature>
<feature type="transmembrane region" description="Helical" evidence="12">
    <location>
        <begin position="127"/>
        <end position="150"/>
    </location>
</feature>
<dbReference type="GO" id="GO:0016682">
    <property type="term" value="F:oxidoreductase activity, acting on diphenols and related substances as donors, oxygen as acceptor"/>
    <property type="evidence" value="ECO:0007669"/>
    <property type="project" value="TreeGrafter"/>
</dbReference>
<proteinExistence type="inferred from homology"/>
<dbReference type="PANTHER" id="PTHR30365">
    <property type="entry name" value="CYTOCHROME D UBIQUINOL OXIDASE"/>
    <property type="match status" value="1"/>
</dbReference>
<evidence type="ECO:0000256" key="7">
    <source>
        <dbReference type="ARBA" id="ARBA00022723"/>
    </source>
</evidence>
<evidence type="ECO:0000256" key="4">
    <source>
        <dbReference type="ARBA" id="ARBA00022475"/>
    </source>
</evidence>
<dbReference type="PANTHER" id="PTHR30365:SF15">
    <property type="entry name" value="CYTOCHROME BD UBIQUINOL OXIDASE SUBUNIT 1"/>
    <property type="match status" value="1"/>
</dbReference>
<feature type="region of interest" description="Disordered" evidence="13">
    <location>
        <begin position="477"/>
        <end position="503"/>
    </location>
</feature>
<organism evidence="14 15">
    <name type="scientific">Amycolatopsis echigonensis</name>
    <dbReference type="NCBI Taxonomy" id="2576905"/>
    <lineage>
        <taxon>Bacteria</taxon>
        <taxon>Bacillati</taxon>
        <taxon>Actinomycetota</taxon>
        <taxon>Actinomycetes</taxon>
        <taxon>Pseudonocardiales</taxon>
        <taxon>Pseudonocardiaceae</taxon>
        <taxon>Amycolatopsis</taxon>
    </lineage>
</organism>
<evidence type="ECO:0000313" key="14">
    <source>
        <dbReference type="EMBL" id="MBB2497908.1"/>
    </source>
</evidence>
<evidence type="ECO:0000256" key="3">
    <source>
        <dbReference type="ARBA" id="ARBA00022448"/>
    </source>
</evidence>
<dbReference type="InterPro" id="IPR002585">
    <property type="entry name" value="Cyt-d_ubiquinol_oxidase_su_1"/>
</dbReference>
<evidence type="ECO:0000256" key="6">
    <source>
        <dbReference type="ARBA" id="ARBA00022692"/>
    </source>
</evidence>
<keyword evidence="8 12" id="KW-0249">Electron transport</keyword>
<dbReference type="GO" id="GO:0070069">
    <property type="term" value="C:cytochrome complex"/>
    <property type="evidence" value="ECO:0007669"/>
    <property type="project" value="UniProtKB-UniRule"/>
</dbReference>
<keyword evidence="6 12" id="KW-0812">Transmembrane</keyword>
<protein>
    <submittedName>
        <fullName evidence="14">Cytochrome ubiquinol oxidase subunit I</fullName>
    </submittedName>
</protein>
<accession>A0A8E1T363</accession>
<keyword evidence="7 12" id="KW-0479">Metal-binding</keyword>
<sequence>MDVLELARWQFGITTVYHFLMVPLTIGLSVLVAAMQTAWVRTGNPRHLKMTKFWGKLLLVNFAMGVVTGIVQEFQFGMSWSAYSRFVGDVFGAPLAMEGLLAFFVESVFLGLWIFGWDRLPKRIHLACAWAFSLATMASAYFILAANSWMQHPVGVEFVNGKPTMNSIGAVLTNNTALAAIPHTLAGAFSVAAAFLVGVAGWHLWRRRSASDEHREVWRSSLRLGGWVGVVAFAVLAITGDMQGKLMFEQQPMKMASAEALCHTEKPASFSIIAIGDVANANCEDVKTFNVPALLSFLAHNDFSTEVKGVENLVTEYQAKYGTNYPNDPALGSLAGKPIDYVPSLPVTYWGFRIMIGFGAISAGIGLLALWLTRRGRIPGGRWFPLMVLGGIATPFIGNSAGWIFTEMGRQPFVVAPNPTGVEGMWMFTAQAVSRLTAGEVLTSLISLTVLYAVLGVVELYLMRKYVRGGVDAVMPPAASDSDRPGGSDDSEDSDDQALSFAY</sequence>
<reference evidence="14 15" key="1">
    <citation type="submission" date="2020-08" db="EMBL/GenBank/DDBJ databases">
        <title>Amycolatopsis echigonensis JCM 21831.</title>
        <authorList>
            <person name="Tedsree N."/>
            <person name="Kuncharoen N."/>
            <person name="Likhitwitayawuid K."/>
            <person name="Tanasupawat S."/>
        </authorList>
    </citation>
    <scope>NUCLEOTIDE SEQUENCE [LARGE SCALE GENOMIC DNA]</scope>
    <source>
        <strain evidence="14 15">JCM 21831</strain>
    </source>
</reference>
<evidence type="ECO:0000256" key="10">
    <source>
        <dbReference type="ARBA" id="ARBA00023004"/>
    </source>
</evidence>
<dbReference type="EMBL" id="JACJHR010000002">
    <property type="protein sequence ID" value="MBB2497908.1"/>
    <property type="molecule type" value="Genomic_DNA"/>
</dbReference>
<evidence type="ECO:0000256" key="8">
    <source>
        <dbReference type="ARBA" id="ARBA00022982"/>
    </source>
</evidence>
<evidence type="ECO:0000256" key="9">
    <source>
        <dbReference type="ARBA" id="ARBA00022989"/>
    </source>
</evidence>
<dbReference type="GO" id="GO:0009055">
    <property type="term" value="F:electron transfer activity"/>
    <property type="evidence" value="ECO:0007669"/>
    <property type="project" value="UniProtKB-UniRule"/>
</dbReference>
<evidence type="ECO:0000313" key="15">
    <source>
        <dbReference type="Proteomes" id="UP000550260"/>
    </source>
</evidence>
<evidence type="ECO:0000256" key="12">
    <source>
        <dbReference type="PIRNR" id="PIRNR006446"/>
    </source>
</evidence>
<dbReference type="RefSeq" id="WP_183122784.1">
    <property type="nucleotide sequence ID" value="NZ_JACJHR010000002.1"/>
</dbReference>
<dbReference type="PIRSF" id="PIRSF006446">
    <property type="entry name" value="Cyt_quinol_oxidase_1"/>
    <property type="match status" value="1"/>
</dbReference>
<keyword evidence="10 12" id="KW-0408">Iron</keyword>
<dbReference type="AlphaFoldDB" id="A0A8E1T363"/>
<dbReference type="Pfam" id="PF01654">
    <property type="entry name" value="Cyt_bd_oxida_I"/>
    <property type="match status" value="1"/>
</dbReference>
<keyword evidence="11 12" id="KW-0472">Membrane</keyword>
<comment type="caution">
    <text evidence="14">The sequence shown here is derived from an EMBL/GenBank/DDBJ whole genome shotgun (WGS) entry which is preliminary data.</text>
</comment>
<evidence type="ECO:0000256" key="2">
    <source>
        <dbReference type="ARBA" id="ARBA00009819"/>
    </source>
</evidence>
<evidence type="ECO:0000256" key="5">
    <source>
        <dbReference type="ARBA" id="ARBA00022617"/>
    </source>
</evidence>